<comment type="caution">
    <text evidence="4">The sequence shown here is derived from an EMBL/GenBank/DDBJ whole genome shotgun (WGS) entry which is preliminary data.</text>
</comment>
<dbReference type="GO" id="GO:0016491">
    <property type="term" value="F:oxidoreductase activity"/>
    <property type="evidence" value="ECO:0007669"/>
    <property type="project" value="InterPro"/>
</dbReference>
<name>X1E9A8_9ZZZZ</name>
<dbReference type="EMBL" id="BARU01002585">
    <property type="protein sequence ID" value="GAH29861.1"/>
    <property type="molecule type" value="Genomic_DNA"/>
</dbReference>
<dbReference type="InterPro" id="IPR005025">
    <property type="entry name" value="FMN_Rdtase-like_dom"/>
</dbReference>
<dbReference type="SUPFAM" id="SSF52218">
    <property type="entry name" value="Flavoproteins"/>
    <property type="match status" value="1"/>
</dbReference>
<dbReference type="PANTHER" id="PTHR43278">
    <property type="entry name" value="NAD(P)H-DEPENDENT FMN-CONTAINING OXIDOREDUCTASE YWQN-RELATED"/>
    <property type="match status" value="1"/>
</dbReference>
<keyword evidence="1" id="KW-0285">Flavoprotein</keyword>
<dbReference type="Gene3D" id="3.40.50.360">
    <property type="match status" value="1"/>
</dbReference>
<evidence type="ECO:0000313" key="4">
    <source>
        <dbReference type="EMBL" id="GAH29861.1"/>
    </source>
</evidence>
<proteinExistence type="predicted"/>
<dbReference type="InterPro" id="IPR051796">
    <property type="entry name" value="ISF_SsuE-like"/>
</dbReference>
<evidence type="ECO:0000259" key="3">
    <source>
        <dbReference type="Pfam" id="PF03358"/>
    </source>
</evidence>
<evidence type="ECO:0000256" key="1">
    <source>
        <dbReference type="ARBA" id="ARBA00022630"/>
    </source>
</evidence>
<protein>
    <recommendedName>
        <fullName evidence="3">NADPH-dependent FMN reductase-like domain-containing protein</fullName>
    </recommendedName>
</protein>
<dbReference type="PANTHER" id="PTHR43278:SF2">
    <property type="entry name" value="IRON-SULFUR FLAVOPROTEIN"/>
    <property type="match status" value="1"/>
</dbReference>
<accession>X1E9A8</accession>
<dbReference type="InterPro" id="IPR029039">
    <property type="entry name" value="Flavoprotein-like_sf"/>
</dbReference>
<reference evidence="4" key="1">
    <citation type="journal article" date="2014" name="Front. Microbiol.">
        <title>High frequency of phylogenetically diverse reductive dehalogenase-homologous genes in deep subseafloor sedimentary metagenomes.</title>
        <authorList>
            <person name="Kawai M."/>
            <person name="Futagami T."/>
            <person name="Toyoda A."/>
            <person name="Takaki Y."/>
            <person name="Nishi S."/>
            <person name="Hori S."/>
            <person name="Arai W."/>
            <person name="Tsubouchi T."/>
            <person name="Morono Y."/>
            <person name="Uchiyama I."/>
            <person name="Ito T."/>
            <person name="Fujiyama A."/>
            <person name="Inagaki F."/>
            <person name="Takami H."/>
        </authorList>
    </citation>
    <scope>NUCLEOTIDE SEQUENCE</scope>
    <source>
        <strain evidence="4">Expedition CK06-06</strain>
    </source>
</reference>
<evidence type="ECO:0000256" key="2">
    <source>
        <dbReference type="ARBA" id="ARBA00022643"/>
    </source>
</evidence>
<dbReference type="AlphaFoldDB" id="X1E9A8"/>
<organism evidence="4">
    <name type="scientific">marine sediment metagenome</name>
    <dbReference type="NCBI Taxonomy" id="412755"/>
    <lineage>
        <taxon>unclassified sequences</taxon>
        <taxon>metagenomes</taxon>
        <taxon>ecological metagenomes</taxon>
    </lineage>
</organism>
<keyword evidence="2" id="KW-0288">FMN</keyword>
<dbReference type="Pfam" id="PF03358">
    <property type="entry name" value="FMN_red"/>
    <property type="match status" value="1"/>
</dbReference>
<sequence length="247" mass="27784">MGENMEIKILGISGSPRKGNSEFLLTKGLDYVSNLNDFDVKIEKYLFRGKEFKPCMGCGYCGKNEGKCVHNDDFAELKNKWLQADVIIYSLPVYHMGIPGQVKCFIDRLGNSLFGTYKNLFGSGEDTLPRLMKVIGGIVQGAHIFSGQEHTLTDLINHALMMQSIPVTGDMWKSYIGAAGWTNNKIDRNAMEDDFKKGNFDTRVAVEASEKLIKRAVEMAAIIKSGLKEHKKQLIKDSHYIPNYYIK</sequence>
<feature type="domain" description="NADPH-dependent FMN reductase-like" evidence="3">
    <location>
        <begin position="7"/>
        <end position="115"/>
    </location>
</feature>
<gene>
    <name evidence="4" type="ORF">S03H2_06035</name>
</gene>